<dbReference type="PROSITE" id="PS51892">
    <property type="entry name" value="SUBTILASE"/>
    <property type="match status" value="1"/>
</dbReference>
<evidence type="ECO:0000256" key="3">
    <source>
        <dbReference type="ARBA" id="ARBA00022801"/>
    </source>
</evidence>
<evidence type="ECO:0000256" key="7">
    <source>
        <dbReference type="SAM" id="MobiDB-lite"/>
    </source>
</evidence>
<evidence type="ECO:0000256" key="6">
    <source>
        <dbReference type="RuleBase" id="RU003355"/>
    </source>
</evidence>
<dbReference type="PRINTS" id="PR00723">
    <property type="entry name" value="SUBTILISIN"/>
</dbReference>
<keyword evidence="11" id="KW-1185">Reference proteome</keyword>
<feature type="chain" id="PRO_5021832217" evidence="8">
    <location>
        <begin position="25"/>
        <end position="563"/>
    </location>
</feature>
<keyword evidence="8" id="KW-0732">Signal</keyword>
<proteinExistence type="inferred from homology"/>
<dbReference type="Gene3D" id="3.40.50.200">
    <property type="entry name" value="Peptidase S8/S53 domain"/>
    <property type="match status" value="2"/>
</dbReference>
<feature type="region of interest" description="Disordered" evidence="7">
    <location>
        <begin position="544"/>
        <end position="563"/>
    </location>
</feature>
<name>A0A512RRL0_9BACT</name>
<dbReference type="InterPro" id="IPR015500">
    <property type="entry name" value="Peptidase_S8_subtilisin-rel"/>
</dbReference>
<evidence type="ECO:0000256" key="4">
    <source>
        <dbReference type="ARBA" id="ARBA00022825"/>
    </source>
</evidence>
<feature type="active site" description="Charge relay system" evidence="5">
    <location>
        <position position="75"/>
    </location>
</feature>
<evidence type="ECO:0000256" key="2">
    <source>
        <dbReference type="ARBA" id="ARBA00022670"/>
    </source>
</evidence>
<dbReference type="AlphaFoldDB" id="A0A512RRL0"/>
<evidence type="ECO:0000256" key="1">
    <source>
        <dbReference type="ARBA" id="ARBA00011073"/>
    </source>
</evidence>
<evidence type="ECO:0000256" key="5">
    <source>
        <dbReference type="PROSITE-ProRule" id="PRU01240"/>
    </source>
</evidence>
<dbReference type="EMBL" id="BKAU01000006">
    <property type="protein sequence ID" value="GEP98335.1"/>
    <property type="molecule type" value="Genomic_DNA"/>
</dbReference>
<evidence type="ECO:0000313" key="11">
    <source>
        <dbReference type="Proteomes" id="UP000321436"/>
    </source>
</evidence>
<keyword evidence="3 5" id="KW-0378">Hydrolase</keyword>
<dbReference type="GO" id="GO:0004252">
    <property type="term" value="F:serine-type endopeptidase activity"/>
    <property type="evidence" value="ECO:0007669"/>
    <property type="project" value="UniProtKB-UniRule"/>
</dbReference>
<keyword evidence="2 5" id="KW-0645">Protease</keyword>
<evidence type="ECO:0000256" key="8">
    <source>
        <dbReference type="SAM" id="SignalP"/>
    </source>
</evidence>
<reference evidence="10 11" key="1">
    <citation type="submission" date="2019-07" db="EMBL/GenBank/DDBJ databases">
        <title>Whole genome shotgun sequence of Chitinophaga cymbidii NBRC 109752.</title>
        <authorList>
            <person name="Hosoyama A."/>
            <person name="Uohara A."/>
            <person name="Ohji S."/>
            <person name="Ichikawa N."/>
        </authorList>
    </citation>
    <scope>NUCLEOTIDE SEQUENCE [LARGE SCALE GENOMIC DNA]</scope>
    <source>
        <strain evidence="10 11">NBRC 109752</strain>
    </source>
</reference>
<dbReference type="SUPFAM" id="SSF52743">
    <property type="entry name" value="Subtilisin-like"/>
    <property type="match status" value="1"/>
</dbReference>
<dbReference type="PANTHER" id="PTHR43399">
    <property type="entry name" value="SUBTILISIN-RELATED"/>
    <property type="match status" value="1"/>
</dbReference>
<evidence type="ECO:0000259" key="9">
    <source>
        <dbReference type="Pfam" id="PF00082"/>
    </source>
</evidence>
<dbReference type="CDD" id="cd07483">
    <property type="entry name" value="Peptidases_S8_Subtilisin_Novo-like"/>
    <property type="match status" value="1"/>
</dbReference>
<accession>A0A512RRL0</accession>
<dbReference type="OrthoDB" id="9798386at2"/>
<dbReference type="InterPro" id="IPR022398">
    <property type="entry name" value="Peptidase_S8_His-AS"/>
</dbReference>
<dbReference type="InterPro" id="IPR034080">
    <property type="entry name" value="Protease_P7-like_dom"/>
</dbReference>
<comment type="caution">
    <text evidence="10">The sequence shown here is derived from an EMBL/GenBank/DDBJ whole genome shotgun (WGS) entry which is preliminary data.</text>
</comment>
<feature type="active site" description="Charge relay system" evidence="5">
    <location>
        <position position="298"/>
    </location>
</feature>
<dbReference type="PROSITE" id="PS00137">
    <property type="entry name" value="SUBTILASE_HIS"/>
    <property type="match status" value="1"/>
</dbReference>
<dbReference type="PROSITE" id="PS00136">
    <property type="entry name" value="SUBTILASE_ASP"/>
    <property type="match status" value="1"/>
</dbReference>
<dbReference type="InterPro" id="IPR023827">
    <property type="entry name" value="Peptidase_S8_Asp-AS"/>
</dbReference>
<dbReference type="PROSITE" id="PS00138">
    <property type="entry name" value="SUBTILASE_SER"/>
    <property type="match status" value="1"/>
</dbReference>
<protein>
    <submittedName>
        <fullName evidence="10">Peptidase S8</fullName>
    </submittedName>
</protein>
<dbReference type="Proteomes" id="UP000321436">
    <property type="component" value="Unassembled WGS sequence"/>
</dbReference>
<gene>
    <name evidence="10" type="ORF">CCY01nite_45950</name>
</gene>
<comment type="similarity">
    <text evidence="1 5 6">Belongs to the peptidase S8 family.</text>
</comment>
<dbReference type="GO" id="GO:0006508">
    <property type="term" value="P:proteolysis"/>
    <property type="evidence" value="ECO:0007669"/>
    <property type="project" value="UniProtKB-KW"/>
</dbReference>
<sequence length="563" mass="61804">MRFICRELALVACVVMLTSAQSFGQNFSQSRISVPKNWQLLSYDTDSVYGIGAEKAYRELLEGKKSHTVIVAVIDSGIDTTHEDLKPILWHNPKEIPGNNIDDDGNGYVDDVNGWNFLGAKDGSSVKEDSDEATREYFRMKKKYIDPDSALAPDSKEFAYWTRLKDRIERPSSQNKANYKMMQKVQENLLHCEAILSEYLKTTDFTLQQLDTIRSNDQDVMLAKSFALRLLNSTGEEGMTYQALKTDLAEYIKDLKRKAEFSGQEPQDKRATIVGDDLSDINDRYYGNADVMGQFATHGTHVSGIIAAVRGNNVGIDGVADNVRIMAVKVVPEGDERDKDVALGIRYAVDNGAQIINMSFGKGFSPQKAWVDDAIRYAEEKGVLLVHAAGNDGANNDEVENYPKDTYNNGKEANNLITVGAIGNGRTGSKVAGFSNYGKKEVDVFAPGVQIYSTVPGGNKYNNASGTSMASPVVAGVAALILSYYPDLSARQLKQIIEKTASPLPDNMVNKPGAKDETIDFSELSVSGGIVNVYEALKLAEKTKGENAKENRRKARMSAASKD</sequence>
<dbReference type="InterPro" id="IPR023828">
    <property type="entry name" value="Peptidase_S8_Ser-AS"/>
</dbReference>
<dbReference type="InterPro" id="IPR051048">
    <property type="entry name" value="Peptidase_S8/S53_subtilisin"/>
</dbReference>
<keyword evidence="4 5" id="KW-0720">Serine protease</keyword>
<evidence type="ECO:0000313" key="10">
    <source>
        <dbReference type="EMBL" id="GEP98335.1"/>
    </source>
</evidence>
<dbReference type="InterPro" id="IPR036852">
    <property type="entry name" value="Peptidase_S8/S53_dom_sf"/>
</dbReference>
<dbReference type="PANTHER" id="PTHR43399:SF4">
    <property type="entry name" value="CELL WALL-ASSOCIATED PROTEASE"/>
    <property type="match status" value="1"/>
</dbReference>
<feature type="domain" description="Peptidase S8/S53" evidence="9">
    <location>
        <begin position="68"/>
        <end position="510"/>
    </location>
</feature>
<dbReference type="InterPro" id="IPR000209">
    <property type="entry name" value="Peptidase_S8/S53_dom"/>
</dbReference>
<feature type="active site" description="Charge relay system" evidence="5">
    <location>
        <position position="468"/>
    </location>
</feature>
<organism evidence="10 11">
    <name type="scientific">Chitinophaga cymbidii</name>
    <dbReference type="NCBI Taxonomy" id="1096750"/>
    <lineage>
        <taxon>Bacteria</taxon>
        <taxon>Pseudomonadati</taxon>
        <taxon>Bacteroidota</taxon>
        <taxon>Chitinophagia</taxon>
        <taxon>Chitinophagales</taxon>
        <taxon>Chitinophagaceae</taxon>
        <taxon>Chitinophaga</taxon>
    </lineage>
</organism>
<feature type="signal peptide" evidence="8">
    <location>
        <begin position="1"/>
        <end position="24"/>
    </location>
</feature>
<dbReference type="Pfam" id="PF00082">
    <property type="entry name" value="Peptidase_S8"/>
    <property type="match status" value="1"/>
</dbReference>